<sequence>MGLDKPIANSYVYKRQTPTPAPSAHLLLDWVYGYRGRDCRNNLQQLPTGELVYFVAAVAVLYNVADNQQRHYLGHTDDIKCLAVHPNRVIVATGQTAGNNRTDTRSWRLNAPIDLSHPSAQTWRGERGLKLLESKCSSDPVLSVEWSPLDGSSFVTCGRGNVCFWTHERGMLVKRQGTFETRGRPKYVTALAFLNTGDVLTGDSSGNLVIWFRGGNTAAHTVHKAHTGPVFSLLVQNSGAVVSAGGQGRRPTPGPHLPRANLPVSPQVPEKYGAPRVVTNGRGSRLVVGTTRNCILTGGFTLPLTPVVQFGGVQEAVQSGCFSPCGSVVVVGGVSGYWAAMDATTRQLRMETRDGTQPIQVLKFSPDGQYLAVGSRDGCIYVYQVMDHLTRFARLGKCQ</sequence>
<feature type="domain" description="EML-like first beta-propeller" evidence="7">
    <location>
        <begin position="121"/>
        <end position="298"/>
    </location>
</feature>
<dbReference type="InterPro" id="IPR036322">
    <property type="entry name" value="WD40_repeat_dom_sf"/>
</dbReference>
<evidence type="ECO:0000256" key="3">
    <source>
        <dbReference type="ARBA" id="ARBA00022737"/>
    </source>
</evidence>
<dbReference type="GO" id="GO:0008017">
    <property type="term" value="F:microtubule binding"/>
    <property type="evidence" value="ECO:0007669"/>
    <property type="project" value="TreeGrafter"/>
</dbReference>
<evidence type="ECO:0000256" key="5">
    <source>
        <dbReference type="PROSITE-ProRule" id="PRU00221"/>
    </source>
</evidence>
<evidence type="ECO:0000313" key="9">
    <source>
        <dbReference type="RefSeq" id="XP_047740642.1"/>
    </source>
</evidence>
<dbReference type="GO" id="GO:0000226">
    <property type="term" value="P:microtubule cytoskeleton organization"/>
    <property type="evidence" value="ECO:0007669"/>
    <property type="project" value="TreeGrafter"/>
</dbReference>
<reference evidence="9" key="1">
    <citation type="submission" date="2025-08" db="UniProtKB">
        <authorList>
            <consortium name="RefSeq"/>
        </authorList>
    </citation>
    <scope>IDENTIFICATION</scope>
    <source>
        <tissue evidence="9">Whole organism</tissue>
    </source>
</reference>
<evidence type="ECO:0000256" key="1">
    <source>
        <dbReference type="ARBA" id="ARBA00004245"/>
    </source>
</evidence>
<keyword evidence="4" id="KW-0206">Cytoskeleton</keyword>
<proteinExistence type="predicted"/>
<dbReference type="Pfam" id="PF23409">
    <property type="entry name" value="Beta-prop_EML"/>
    <property type="match status" value="1"/>
</dbReference>
<organism evidence="8 9">
    <name type="scientific">Hyalella azteca</name>
    <name type="common">Amphipod</name>
    <dbReference type="NCBI Taxonomy" id="294128"/>
    <lineage>
        <taxon>Eukaryota</taxon>
        <taxon>Metazoa</taxon>
        <taxon>Ecdysozoa</taxon>
        <taxon>Arthropoda</taxon>
        <taxon>Crustacea</taxon>
        <taxon>Multicrustacea</taxon>
        <taxon>Malacostraca</taxon>
        <taxon>Eumalacostraca</taxon>
        <taxon>Peracarida</taxon>
        <taxon>Amphipoda</taxon>
        <taxon>Senticaudata</taxon>
        <taxon>Talitrida</taxon>
        <taxon>Talitroidea</taxon>
        <taxon>Hyalellidae</taxon>
        <taxon>Hyalella</taxon>
    </lineage>
</organism>
<dbReference type="Pfam" id="PF03451">
    <property type="entry name" value="HELP"/>
    <property type="match status" value="1"/>
</dbReference>
<dbReference type="Gene3D" id="2.130.10.10">
    <property type="entry name" value="YVTN repeat-like/Quinoprotein amine dehydrogenase"/>
    <property type="match status" value="3"/>
</dbReference>
<dbReference type="FunFam" id="2.130.10.10:FF:002220">
    <property type="entry name" value="EMAP-like 3"/>
    <property type="match status" value="1"/>
</dbReference>
<evidence type="ECO:0000259" key="7">
    <source>
        <dbReference type="Pfam" id="PF23409"/>
    </source>
</evidence>
<dbReference type="SUPFAM" id="SSF50978">
    <property type="entry name" value="WD40 repeat-like"/>
    <property type="match status" value="1"/>
</dbReference>
<dbReference type="PROSITE" id="PS50082">
    <property type="entry name" value="WD_REPEATS_2"/>
    <property type="match status" value="1"/>
</dbReference>
<keyword evidence="4" id="KW-0963">Cytoplasm</keyword>
<dbReference type="Pfam" id="PF00400">
    <property type="entry name" value="WD40"/>
    <property type="match status" value="2"/>
</dbReference>
<name>A0A979FWC5_HYAAZ</name>
<accession>A0A979FWC5</accession>
<feature type="repeat" description="WD" evidence="5">
    <location>
        <begin position="352"/>
        <end position="385"/>
    </location>
</feature>
<dbReference type="OMA" id="NEMSHIR"/>
<keyword evidence="8" id="KW-1185">Reference proteome</keyword>
<dbReference type="InterPro" id="IPR015943">
    <property type="entry name" value="WD40/YVTN_repeat-like_dom_sf"/>
</dbReference>
<dbReference type="KEGG" id="hazt:108675938"/>
<dbReference type="RefSeq" id="XP_047740642.1">
    <property type="nucleotide sequence ID" value="XM_047884686.1"/>
</dbReference>
<keyword evidence="3" id="KW-0677">Repeat</keyword>
<dbReference type="InterPro" id="IPR005108">
    <property type="entry name" value="HELP"/>
</dbReference>
<dbReference type="OrthoDB" id="47802at2759"/>
<gene>
    <name evidence="9" type="primary">LOC108675938</name>
</gene>
<dbReference type="Proteomes" id="UP000694843">
    <property type="component" value="Unplaced"/>
</dbReference>
<evidence type="ECO:0000256" key="6">
    <source>
        <dbReference type="SAM" id="MobiDB-lite"/>
    </source>
</evidence>
<dbReference type="PANTHER" id="PTHR13720">
    <property type="entry name" value="WD-40 REPEAT PROTEIN"/>
    <property type="match status" value="1"/>
</dbReference>
<dbReference type="InterPro" id="IPR050630">
    <property type="entry name" value="WD_repeat_EMAP"/>
</dbReference>
<protein>
    <submittedName>
        <fullName evidence="9">Echinoderm microtubule-associated protein-like 2</fullName>
    </submittedName>
</protein>
<evidence type="ECO:0000256" key="2">
    <source>
        <dbReference type="ARBA" id="ARBA00022574"/>
    </source>
</evidence>
<comment type="subcellular location">
    <subcellularLocation>
        <location evidence="1">Cytoplasm</location>
        <location evidence="1">Cytoskeleton</location>
    </subcellularLocation>
</comment>
<dbReference type="GO" id="GO:0072686">
    <property type="term" value="C:mitotic spindle"/>
    <property type="evidence" value="ECO:0007669"/>
    <property type="project" value="TreeGrafter"/>
</dbReference>
<evidence type="ECO:0000256" key="4">
    <source>
        <dbReference type="ARBA" id="ARBA00023212"/>
    </source>
</evidence>
<dbReference type="InterPro" id="IPR055439">
    <property type="entry name" value="Beta-prop_EML_1st"/>
</dbReference>
<dbReference type="InterPro" id="IPR001680">
    <property type="entry name" value="WD40_rpt"/>
</dbReference>
<feature type="non-terminal residue" evidence="9">
    <location>
        <position position="399"/>
    </location>
</feature>
<evidence type="ECO:0000313" key="8">
    <source>
        <dbReference type="Proteomes" id="UP000694843"/>
    </source>
</evidence>
<feature type="region of interest" description="Disordered" evidence="6">
    <location>
        <begin position="242"/>
        <end position="274"/>
    </location>
</feature>
<dbReference type="GeneID" id="108675938"/>
<dbReference type="SMART" id="SM00320">
    <property type="entry name" value="WD40"/>
    <property type="match status" value="5"/>
</dbReference>
<dbReference type="PANTHER" id="PTHR13720:SF50">
    <property type="entry name" value="ECHINODERM MICROTUBULE-ASSOCIATED PROTEIN-LIKE 2"/>
    <property type="match status" value="1"/>
</dbReference>
<keyword evidence="2 5" id="KW-0853">WD repeat</keyword>
<dbReference type="AlphaFoldDB" id="A0A979FWC5"/>